<evidence type="ECO:0000256" key="2">
    <source>
        <dbReference type="SAM" id="SignalP"/>
    </source>
</evidence>
<feature type="signal peptide" evidence="2">
    <location>
        <begin position="1"/>
        <end position="23"/>
    </location>
</feature>
<reference evidence="3" key="1">
    <citation type="submission" date="2017-08" db="EMBL/GenBank/DDBJ databases">
        <authorList>
            <person name="Polle J.E."/>
            <person name="Barry K."/>
            <person name="Cushman J."/>
            <person name="Schmutz J."/>
            <person name="Tran D."/>
            <person name="Hathwaick L.T."/>
            <person name="Yim W.C."/>
            <person name="Jenkins J."/>
            <person name="Mckie-Krisberg Z.M."/>
            <person name="Prochnik S."/>
            <person name="Lindquist E."/>
            <person name="Dockter R.B."/>
            <person name="Adam C."/>
            <person name="Molina H."/>
            <person name="Bunkerborg J."/>
            <person name="Jin E."/>
            <person name="Buchheim M."/>
            <person name="Magnuson J."/>
        </authorList>
    </citation>
    <scope>NUCLEOTIDE SEQUENCE</scope>
    <source>
        <strain evidence="3">CCAP 19/18</strain>
    </source>
</reference>
<protein>
    <submittedName>
        <fullName evidence="3">Uncharacterized protein</fullName>
    </submittedName>
</protein>
<organism evidence="3 4">
    <name type="scientific">Dunaliella salina</name>
    <name type="common">Green alga</name>
    <name type="synonym">Protococcus salinus</name>
    <dbReference type="NCBI Taxonomy" id="3046"/>
    <lineage>
        <taxon>Eukaryota</taxon>
        <taxon>Viridiplantae</taxon>
        <taxon>Chlorophyta</taxon>
        <taxon>core chlorophytes</taxon>
        <taxon>Chlorophyceae</taxon>
        <taxon>CS clade</taxon>
        <taxon>Chlamydomonadales</taxon>
        <taxon>Dunaliellaceae</taxon>
        <taxon>Dunaliella</taxon>
    </lineage>
</organism>
<name>A0ABQ7G8J2_DUNSA</name>
<dbReference type="SUPFAM" id="SSF55073">
    <property type="entry name" value="Nucleotide cyclase"/>
    <property type="match status" value="1"/>
</dbReference>
<dbReference type="EMBL" id="MU069994">
    <property type="protein sequence ID" value="KAF5830917.1"/>
    <property type="molecule type" value="Genomic_DNA"/>
</dbReference>
<evidence type="ECO:0000313" key="4">
    <source>
        <dbReference type="Proteomes" id="UP000815325"/>
    </source>
</evidence>
<keyword evidence="4" id="KW-1185">Reference proteome</keyword>
<dbReference type="Gene3D" id="3.30.70.1230">
    <property type="entry name" value="Nucleotide cyclase"/>
    <property type="match status" value="1"/>
</dbReference>
<accession>A0ABQ7G8J2</accession>
<feature type="chain" id="PRO_5046064083" evidence="2">
    <location>
        <begin position="24"/>
        <end position="395"/>
    </location>
</feature>
<proteinExistence type="predicted"/>
<sequence length="395" mass="42192">MRGKSSGLLAFDAVLLSATATNGNRSNERDDETGFKCTKLVKHRPSVTPVPTGSPNDSSNGFHFDPSMSTLNESSLTQNASALRGAASNEANTEQNSSRRMRFSLSELGCSSTFNSVDVCNSARLNSGSGRMPLSTVEPGCSSQEGSCVIDIPSSRQYVPESCNGGIIDNTKLTVGQQLLATMPRTHTPGPGQLLVLRGLRVRMGMASGVERQEDVHLNSAQGRVQYSGPAMAAAKAVVDAAQGGMVLISPETFQQIPAKLLREKILVASMGEHKLGKGQGQICLQLYQVLPRQLVHRAAQLGPVRSIQQLSHGFLEAPSNRAAICFMTVSYLKALEQWNPDVTAAALELWQTIVQGILMKCVDMRSQAQTRTTFSVKSVNSVGQGSLSLIGCLV</sequence>
<feature type="region of interest" description="Disordered" evidence="1">
    <location>
        <begin position="43"/>
        <end position="71"/>
    </location>
</feature>
<keyword evidence="2" id="KW-0732">Signal</keyword>
<comment type="caution">
    <text evidence="3">The sequence shown here is derived from an EMBL/GenBank/DDBJ whole genome shotgun (WGS) entry which is preliminary data.</text>
</comment>
<dbReference type="InterPro" id="IPR050697">
    <property type="entry name" value="Adenylyl/Guanylyl_Cyclase_3/4"/>
</dbReference>
<dbReference type="InterPro" id="IPR029787">
    <property type="entry name" value="Nucleotide_cyclase"/>
</dbReference>
<dbReference type="PANTHER" id="PTHR43081:SF1">
    <property type="entry name" value="ADENYLATE CYCLASE, TERMINAL-DIFFERENTIATION SPECIFIC"/>
    <property type="match status" value="1"/>
</dbReference>
<gene>
    <name evidence="3" type="ORF">DUNSADRAFT_13849</name>
</gene>
<dbReference type="Proteomes" id="UP000815325">
    <property type="component" value="Unassembled WGS sequence"/>
</dbReference>
<dbReference type="PANTHER" id="PTHR43081">
    <property type="entry name" value="ADENYLATE CYCLASE, TERMINAL-DIFFERENTIATION SPECIFIC-RELATED"/>
    <property type="match status" value="1"/>
</dbReference>
<feature type="compositionally biased region" description="Polar residues" evidence="1">
    <location>
        <begin position="49"/>
        <end position="71"/>
    </location>
</feature>
<evidence type="ECO:0000313" key="3">
    <source>
        <dbReference type="EMBL" id="KAF5830917.1"/>
    </source>
</evidence>
<evidence type="ECO:0000256" key="1">
    <source>
        <dbReference type="SAM" id="MobiDB-lite"/>
    </source>
</evidence>